<organism evidence="2">
    <name type="scientific">Zea mays</name>
    <name type="common">Maize</name>
    <dbReference type="NCBI Taxonomy" id="4577"/>
    <lineage>
        <taxon>Eukaryota</taxon>
        <taxon>Viridiplantae</taxon>
        <taxon>Streptophyta</taxon>
        <taxon>Embryophyta</taxon>
        <taxon>Tracheophyta</taxon>
        <taxon>Spermatophyta</taxon>
        <taxon>Magnoliopsida</taxon>
        <taxon>Liliopsida</taxon>
        <taxon>Poales</taxon>
        <taxon>Poaceae</taxon>
        <taxon>PACMAD clade</taxon>
        <taxon>Panicoideae</taxon>
        <taxon>Andropogonodae</taxon>
        <taxon>Andropogoneae</taxon>
        <taxon>Tripsacinae</taxon>
        <taxon>Zea</taxon>
    </lineage>
</organism>
<accession>C0PLH2</accession>
<dbReference type="AlphaFoldDB" id="C0PLH2"/>
<proteinExistence type="evidence at transcript level"/>
<feature type="compositionally biased region" description="Basic and acidic residues" evidence="1">
    <location>
        <begin position="140"/>
        <end position="155"/>
    </location>
</feature>
<reference evidence="2" key="1">
    <citation type="journal article" date="2009" name="PLoS Genet.">
        <title>Sequencing, mapping, and analysis of 27,455 maize full-length cDNAs.</title>
        <authorList>
            <person name="Soderlund C."/>
            <person name="Descour A."/>
            <person name="Kudrna D."/>
            <person name="Bomhoff M."/>
            <person name="Boyd L."/>
            <person name="Currie J."/>
            <person name="Angelova A."/>
            <person name="Collura K."/>
            <person name="Wissotski M."/>
            <person name="Ashley E."/>
            <person name="Morrow D."/>
            <person name="Fernandes J."/>
            <person name="Walbot V."/>
            <person name="Yu Y."/>
        </authorList>
    </citation>
    <scope>NUCLEOTIDE SEQUENCE</scope>
    <source>
        <strain evidence="2">B73</strain>
    </source>
</reference>
<reference evidence="2" key="2">
    <citation type="submission" date="2012-06" db="EMBL/GenBank/DDBJ databases">
        <authorList>
            <person name="Yu Y."/>
            <person name="Currie J."/>
            <person name="Lomeli R."/>
            <person name="Angelova A."/>
            <person name="Collura K."/>
            <person name="Wissotski M."/>
            <person name="Campos D."/>
            <person name="Kudrna D."/>
            <person name="Golser W."/>
            <person name="Ashely E."/>
            <person name="Descour A."/>
            <person name="Fernandes J."/>
            <person name="Soderlund C."/>
            <person name="Walbot V."/>
        </authorList>
    </citation>
    <scope>NUCLEOTIDE SEQUENCE</scope>
    <source>
        <strain evidence="2">B73</strain>
    </source>
</reference>
<dbReference type="EMBL" id="BT069141">
    <property type="protein sequence ID" value="ACN36038.1"/>
    <property type="molecule type" value="mRNA"/>
</dbReference>
<feature type="region of interest" description="Disordered" evidence="1">
    <location>
        <begin position="123"/>
        <end position="196"/>
    </location>
</feature>
<name>C0PLH2_MAIZE</name>
<evidence type="ECO:0000313" key="2">
    <source>
        <dbReference type="EMBL" id="ACN36038.1"/>
    </source>
</evidence>
<protein>
    <submittedName>
        <fullName evidence="2">Uncharacterized protein</fullName>
    </submittedName>
</protein>
<feature type="region of interest" description="Disordered" evidence="1">
    <location>
        <begin position="22"/>
        <end position="71"/>
    </location>
</feature>
<evidence type="ECO:0000256" key="1">
    <source>
        <dbReference type="SAM" id="MobiDB-lite"/>
    </source>
</evidence>
<feature type="region of interest" description="Disordered" evidence="1">
    <location>
        <begin position="83"/>
        <end position="110"/>
    </location>
</feature>
<sequence>MARASSNTSACSVFIASIARASRTTAKSSAMGRERKEPSEQEACARVGAGGRWGELQPAAMRTASDRAEEGAKLEHHGLLCSHGDEGGSRRTRCRAPAWEQQPAKEEGAGGAVALGAGHTATIAGMRREQGGRRASCSRDLGKTRPWRRERERKAGGAASWETGRKLGPGRNAGGASQGAPAGRGREECRGRSAAC</sequence>
<feature type="compositionally biased region" description="Basic and acidic residues" evidence="1">
    <location>
        <begin position="184"/>
        <end position="196"/>
    </location>
</feature>